<organism evidence="4 5">
    <name type="scientific">Corynebacterium kalinowskii</name>
    <dbReference type="NCBI Taxonomy" id="2675216"/>
    <lineage>
        <taxon>Bacteria</taxon>
        <taxon>Bacillati</taxon>
        <taxon>Actinomycetota</taxon>
        <taxon>Actinomycetes</taxon>
        <taxon>Mycobacteriales</taxon>
        <taxon>Corynebacteriaceae</taxon>
        <taxon>Corynebacterium</taxon>
    </lineage>
</organism>
<dbReference type="PRINTS" id="PR00081">
    <property type="entry name" value="GDHRDH"/>
</dbReference>
<evidence type="ECO:0000256" key="1">
    <source>
        <dbReference type="ARBA" id="ARBA00006484"/>
    </source>
</evidence>
<dbReference type="SUPFAM" id="SSF51735">
    <property type="entry name" value="NAD(P)-binding Rossmann-fold domains"/>
    <property type="match status" value="1"/>
</dbReference>
<dbReference type="FunFam" id="3.40.50.720:FF:000084">
    <property type="entry name" value="Short-chain dehydrogenase reductase"/>
    <property type="match status" value="1"/>
</dbReference>
<dbReference type="EC" id="1.1.1.100" evidence="4"/>
<dbReference type="InterPro" id="IPR036291">
    <property type="entry name" value="NAD(P)-bd_dom_sf"/>
</dbReference>
<evidence type="ECO:0000313" key="4">
    <source>
        <dbReference type="EMBL" id="QGU02302.1"/>
    </source>
</evidence>
<dbReference type="PRINTS" id="PR00080">
    <property type="entry name" value="SDRFAMILY"/>
</dbReference>
<dbReference type="EMBL" id="CP046452">
    <property type="protein sequence ID" value="QGU02302.1"/>
    <property type="molecule type" value="Genomic_DNA"/>
</dbReference>
<sequence>MKTKKALVTGGSSGIGRAIVKRLASDGFQVSFTWHSDSSATQSLAEDLSACGNSGYAFQANLSSVEGIQRLVSDVKAESFDVLVNNAMSVTEIAPITETQLTTWQENLTIGVTAPFLLIKHLSPAMPTGSSIINISSLNTAMPQPGIAGYCAAKSALESLTQVAAKELASQGITVNALRPGPTDTPGNRAVNPDPAIREQIATMIPLGRYGQPEDVAGVASFLASKDARWMTGQVISVTGGL</sequence>
<accession>A0A6B8VAY6</accession>
<dbReference type="KEGG" id="ckw:CKALI_07200"/>
<dbReference type="AlphaFoldDB" id="A0A6B8VAY6"/>
<dbReference type="Pfam" id="PF13561">
    <property type="entry name" value="adh_short_C2"/>
    <property type="match status" value="1"/>
</dbReference>
<gene>
    <name evidence="4" type="primary">fabG3</name>
    <name evidence="4" type="ORF">CKALI_07200</name>
</gene>
<proteinExistence type="inferred from homology"/>
<keyword evidence="5" id="KW-1185">Reference proteome</keyword>
<name>A0A6B8VAY6_9CORY</name>
<evidence type="ECO:0000256" key="2">
    <source>
        <dbReference type="ARBA" id="ARBA00023002"/>
    </source>
</evidence>
<keyword evidence="2 4" id="KW-0560">Oxidoreductase</keyword>
<dbReference type="PANTHER" id="PTHR43639">
    <property type="entry name" value="OXIDOREDUCTASE, SHORT-CHAIN DEHYDROGENASE/REDUCTASE FAMILY (AFU_ORTHOLOGUE AFUA_5G02870)"/>
    <property type="match status" value="1"/>
</dbReference>
<dbReference type="SMART" id="SM00822">
    <property type="entry name" value="PKS_KR"/>
    <property type="match status" value="1"/>
</dbReference>
<dbReference type="RefSeq" id="WP_156192634.1">
    <property type="nucleotide sequence ID" value="NZ_CP046452.1"/>
</dbReference>
<protein>
    <submittedName>
        <fullName evidence="4">3-oxoacyl-[acyl-carrier-protein] reductase FabG</fullName>
        <ecNumber evidence="4">1.1.1.100</ecNumber>
    </submittedName>
</protein>
<dbReference type="PANTHER" id="PTHR43639:SF1">
    <property type="entry name" value="SHORT-CHAIN DEHYDROGENASE_REDUCTASE FAMILY PROTEIN"/>
    <property type="match status" value="1"/>
</dbReference>
<evidence type="ECO:0000313" key="5">
    <source>
        <dbReference type="Proteomes" id="UP000427071"/>
    </source>
</evidence>
<feature type="domain" description="Ketoreductase" evidence="3">
    <location>
        <begin position="4"/>
        <end position="181"/>
    </location>
</feature>
<dbReference type="InterPro" id="IPR057326">
    <property type="entry name" value="KR_dom"/>
</dbReference>
<dbReference type="Gene3D" id="3.40.50.720">
    <property type="entry name" value="NAD(P)-binding Rossmann-like Domain"/>
    <property type="match status" value="1"/>
</dbReference>
<reference evidence="5" key="1">
    <citation type="submission" date="2019-11" db="EMBL/GenBank/DDBJ databases">
        <title>Complete genome sequence of Corynebacterium kalinowskii 1959, a novel Corynebacterium species isolated from soil of a small paddock in Vilsendorf, Germany.</title>
        <authorList>
            <person name="Schaffert L."/>
            <person name="Ruwe M."/>
            <person name="Milse J."/>
            <person name="Hanuschka K."/>
            <person name="Ortseifen V."/>
            <person name="Droste J."/>
            <person name="Brandt D."/>
            <person name="Schlueter L."/>
            <person name="Kutter Y."/>
            <person name="Vinke S."/>
            <person name="Viehoefer P."/>
            <person name="Jacob L."/>
            <person name="Luebke N.-C."/>
            <person name="Schulte-Berndt E."/>
            <person name="Hain C."/>
            <person name="Linder M."/>
            <person name="Schmidt P."/>
            <person name="Wollenschlaeger L."/>
            <person name="Luttermann T."/>
            <person name="Thieme E."/>
            <person name="Hassa J."/>
            <person name="Haak M."/>
            <person name="Wittchen M."/>
            <person name="Mentz A."/>
            <person name="Persicke M."/>
            <person name="Busche T."/>
            <person name="Ruckert C."/>
        </authorList>
    </citation>
    <scope>NUCLEOTIDE SEQUENCE [LARGE SCALE GENOMIC DNA]</scope>
    <source>
        <strain evidence="5">1959</strain>
    </source>
</reference>
<dbReference type="InterPro" id="IPR002347">
    <property type="entry name" value="SDR_fam"/>
</dbReference>
<evidence type="ECO:0000259" key="3">
    <source>
        <dbReference type="SMART" id="SM00822"/>
    </source>
</evidence>
<comment type="similarity">
    <text evidence="1">Belongs to the short-chain dehydrogenases/reductases (SDR) family.</text>
</comment>
<dbReference type="GO" id="GO:0004316">
    <property type="term" value="F:3-oxoacyl-[acyl-carrier-protein] reductase (NADPH) activity"/>
    <property type="evidence" value="ECO:0007669"/>
    <property type="project" value="UniProtKB-EC"/>
</dbReference>
<dbReference type="InterPro" id="IPR020904">
    <property type="entry name" value="Sc_DH/Rdtase_CS"/>
</dbReference>
<dbReference type="Proteomes" id="UP000427071">
    <property type="component" value="Chromosome"/>
</dbReference>
<dbReference type="PROSITE" id="PS00061">
    <property type="entry name" value="ADH_SHORT"/>
    <property type="match status" value="1"/>
</dbReference>